<dbReference type="InterPro" id="IPR036986">
    <property type="entry name" value="S4_RNA-bd_sf"/>
</dbReference>
<evidence type="ECO:0000256" key="6">
    <source>
        <dbReference type="ARBA" id="ARBA00037383"/>
    </source>
</evidence>
<dbReference type="Proteomes" id="UP000296201">
    <property type="component" value="Chromosome"/>
</dbReference>
<dbReference type="Gene3D" id="3.30.70.1560">
    <property type="entry name" value="Alpha-L RNA-binding motif"/>
    <property type="match status" value="1"/>
</dbReference>
<dbReference type="InterPro" id="IPR042092">
    <property type="entry name" value="PsdUridine_s_RsuA/RluB/E/F_cat"/>
</dbReference>
<dbReference type="PANTHER" id="PTHR47683">
    <property type="entry name" value="PSEUDOURIDINE SYNTHASE FAMILY PROTEIN-RELATED"/>
    <property type="match status" value="1"/>
</dbReference>
<dbReference type="FunFam" id="3.30.70.1560:FF:000001">
    <property type="entry name" value="Pseudouridine synthase"/>
    <property type="match status" value="1"/>
</dbReference>
<proteinExistence type="inferred from homology"/>
<feature type="domain" description="RNA-binding S4" evidence="10">
    <location>
        <begin position="17"/>
        <end position="80"/>
    </location>
</feature>
<dbReference type="NCBIfam" id="TIGR00093">
    <property type="entry name" value="pseudouridine synthase"/>
    <property type="match status" value="1"/>
</dbReference>
<evidence type="ECO:0000313" key="11">
    <source>
        <dbReference type="EMBL" id="QBZ83256.1"/>
    </source>
</evidence>
<dbReference type="GO" id="GO:0005829">
    <property type="term" value="C:cytosol"/>
    <property type="evidence" value="ECO:0007669"/>
    <property type="project" value="UniProtKB-ARBA"/>
</dbReference>
<dbReference type="GO" id="GO:0000455">
    <property type="term" value="P:enzyme-directed rRNA pseudouridine synthesis"/>
    <property type="evidence" value="ECO:0007669"/>
    <property type="project" value="UniProtKB-ARBA"/>
</dbReference>
<evidence type="ECO:0000256" key="2">
    <source>
        <dbReference type="ARBA" id="ARBA00022552"/>
    </source>
</evidence>
<dbReference type="NCBIfam" id="NF007976">
    <property type="entry name" value="PRK10700.1"/>
    <property type="match status" value="1"/>
</dbReference>
<keyword evidence="12" id="KW-1185">Reference proteome</keyword>
<keyword evidence="3 7" id="KW-0694">RNA-binding</keyword>
<dbReference type="SUPFAM" id="SSF55120">
    <property type="entry name" value="Pseudouridine synthase"/>
    <property type="match status" value="1"/>
</dbReference>
<evidence type="ECO:0000256" key="3">
    <source>
        <dbReference type="ARBA" id="ARBA00022884"/>
    </source>
</evidence>
<feature type="region of interest" description="Disordered" evidence="9">
    <location>
        <begin position="260"/>
        <end position="316"/>
    </location>
</feature>
<reference evidence="11 12" key="1">
    <citation type="submission" date="2018-08" db="EMBL/GenBank/DDBJ databases">
        <title>Horizontal acquisition of hydrogen conversion ability and other habitat adaptations in Hydrogenovibrio crunogenus strains.</title>
        <authorList>
            <person name="Gonnella G."/>
            <person name="Adam N."/>
            <person name="Perner M."/>
        </authorList>
    </citation>
    <scope>NUCLEOTIDE SEQUENCE [LARGE SCALE GENOMIC DNA]</scope>
    <source>
        <strain evidence="11 12">SP-41</strain>
    </source>
</reference>
<comment type="catalytic activity">
    <reaction evidence="5">
        <text>uridine(2605) in 23S rRNA = pseudouridine(2605) in 23S rRNA</text>
        <dbReference type="Rhea" id="RHEA:42520"/>
        <dbReference type="Rhea" id="RHEA-COMP:10095"/>
        <dbReference type="Rhea" id="RHEA-COMP:10096"/>
        <dbReference type="ChEBI" id="CHEBI:65314"/>
        <dbReference type="ChEBI" id="CHEBI:65315"/>
        <dbReference type="EC" id="5.4.99.22"/>
    </reaction>
</comment>
<dbReference type="PROSITE" id="PS50889">
    <property type="entry name" value="S4"/>
    <property type="match status" value="1"/>
</dbReference>
<dbReference type="RefSeq" id="WP_135795890.1">
    <property type="nucleotide sequence ID" value="NZ_CP032096.1"/>
</dbReference>
<dbReference type="EMBL" id="CP032096">
    <property type="protein sequence ID" value="QBZ83256.1"/>
    <property type="molecule type" value="Genomic_DNA"/>
</dbReference>
<evidence type="ECO:0000256" key="9">
    <source>
        <dbReference type="SAM" id="MobiDB-lite"/>
    </source>
</evidence>
<keyword evidence="4 8" id="KW-0413">Isomerase</keyword>
<evidence type="ECO:0000259" key="10">
    <source>
        <dbReference type="SMART" id="SM00363"/>
    </source>
</evidence>
<dbReference type="CDD" id="cd02556">
    <property type="entry name" value="PseudoU_synth_RluB"/>
    <property type="match status" value="1"/>
</dbReference>
<evidence type="ECO:0000313" key="12">
    <source>
        <dbReference type="Proteomes" id="UP000296201"/>
    </source>
</evidence>
<dbReference type="SMART" id="SM00363">
    <property type="entry name" value="S4"/>
    <property type="match status" value="1"/>
</dbReference>
<comment type="similarity">
    <text evidence="1 8">Belongs to the pseudouridine synthase RsuA family.</text>
</comment>
<sequence>MTTSSSKTASSKKPAGEKLQKILARGGFGSRREVEKLIAQGLVKVNGKVATLGDRAFPTDTLKVNDQLVKETRLEKQPTQVILYNKPEGQVCSRKDEKGRETIFTSLPRIINSRWISVGRLDINTSGLLILTNNGELANRLMHPSYEMEREYSVRVFGEVSDEILNRLKKGVKLEDGFAKFESIGKIPQQEEESINQWYRVVIKEGRNREVRRIWESQGVQVSRLVRTRYGQFSLPRNLRRGKSEPLTWKQINQLLKSVDLPEEPRPDLRNNPAKAKKMSARHAEPFKKETGRGKYKEKGENHREEKSKPRSTRRR</sequence>
<dbReference type="CDD" id="cd00165">
    <property type="entry name" value="S4"/>
    <property type="match status" value="1"/>
</dbReference>
<dbReference type="InterPro" id="IPR002942">
    <property type="entry name" value="S4_RNA-bd"/>
</dbReference>
<dbReference type="OrthoDB" id="9807213at2"/>
<accession>A0A4P7NZY7</accession>
<dbReference type="InterPro" id="IPR050343">
    <property type="entry name" value="RsuA_PseudoU_synthase"/>
</dbReference>
<dbReference type="AlphaFoldDB" id="A0A4P7NZY7"/>
<evidence type="ECO:0000256" key="5">
    <source>
        <dbReference type="ARBA" id="ARBA00036944"/>
    </source>
</evidence>
<protein>
    <recommendedName>
        <fullName evidence="8">Pseudouridine synthase</fullName>
        <ecNumber evidence="8">5.4.99.-</ecNumber>
    </recommendedName>
</protein>
<dbReference type="SUPFAM" id="SSF55174">
    <property type="entry name" value="Alpha-L RNA-binding motif"/>
    <property type="match status" value="1"/>
</dbReference>
<organism evidence="11 12">
    <name type="scientific">Hydrogenovibrio crunogenus</name>
    <dbReference type="NCBI Taxonomy" id="39765"/>
    <lineage>
        <taxon>Bacteria</taxon>
        <taxon>Pseudomonadati</taxon>
        <taxon>Pseudomonadota</taxon>
        <taxon>Gammaproteobacteria</taxon>
        <taxon>Thiotrichales</taxon>
        <taxon>Piscirickettsiaceae</taxon>
        <taxon>Hydrogenovibrio</taxon>
    </lineage>
</organism>
<feature type="compositionally biased region" description="Basic and acidic residues" evidence="9">
    <location>
        <begin position="282"/>
        <end position="309"/>
    </location>
</feature>
<dbReference type="FunFam" id="3.10.290.10:FF:000003">
    <property type="entry name" value="Pseudouridine synthase"/>
    <property type="match status" value="1"/>
</dbReference>
<dbReference type="PROSITE" id="PS01149">
    <property type="entry name" value="PSI_RSU"/>
    <property type="match status" value="1"/>
</dbReference>
<dbReference type="InterPro" id="IPR000748">
    <property type="entry name" value="PsdUridine_synth_RsuA/RluB/E/F"/>
</dbReference>
<dbReference type="FunFam" id="3.30.70.580:FF:000009">
    <property type="entry name" value="Pseudouridine synthase"/>
    <property type="match status" value="1"/>
</dbReference>
<comment type="function">
    <text evidence="6">Responsible for synthesis of pseudouridine from uracil-2605 in 23S ribosomal RNA.</text>
</comment>
<dbReference type="InterPro" id="IPR018496">
    <property type="entry name" value="PsdUridine_synth_RsuA/RluB_CS"/>
</dbReference>
<dbReference type="EC" id="5.4.99.-" evidence="8"/>
<dbReference type="Gene3D" id="3.10.290.10">
    <property type="entry name" value="RNA-binding S4 domain"/>
    <property type="match status" value="1"/>
</dbReference>
<evidence type="ECO:0000256" key="7">
    <source>
        <dbReference type="PROSITE-ProRule" id="PRU00182"/>
    </source>
</evidence>
<dbReference type="GO" id="GO:0003723">
    <property type="term" value="F:RNA binding"/>
    <property type="evidence" value="ECO:0007669"/>
    <property type="project" value="UniProtKB-KW"/>
</dbReference>
<evidence type="ECO:0000256" key="4">
    <source>
        <dbReference type="ARBA" id="ARBA00023235"/>
    </source>
</evidence>
<evidence type="ECO:0000256" key="8">
    <source>
        <dbReference type="RuleBase" id="RU003887"/>
    </source>
</evidence>
<dbReference type="InterPro" id="IPR020094">
    <property type="entry name" value="TruA/RsuA/RluB/E/F_N"/>
</dbReference>
<dbReference type="Gene3D" id="3.30.70.580">
    <property type="entry name" value="Pseudouridine synthase I, catalytic domain, N-terminal subdomain"/>
    <property type="match status" value="1"/>
</dbReference>
<keyword evidence="2" id="KW-0698">rRNA processing</keyword>
<dbReference type="Pfam" id="PF00849">
    <property type="entry name" value="PseudoU_synth_2"/>
    <property type="match status" value="1"/>
</dbReference>
<dbReference type="GO" id="GO:0160139">
    <property type="term" value="F:23S rRNA pseudouridine(2605) synthase activity"/>
    <property type="evidence" value="ECO:0007669"/>
    <property type="project" value="UniProtKB-EC"/>
</dbReference>
<dbReference type="InterPro" id="IPR020103">
    <property type="entry name" value="PsdUridine_synth_cat_dom_sf"/>
</dbReference>
<evidence type="ECO:0000256" key="1">
    <source>
        <dbReference type="ARBA" id="ARBA00008348"/>
    </source>
</evidence>
<name>A0A4P7NZY7_9GAMM</name>
<dbReference type="PANTHER" id="PTHR47683:SF3">
    <property type="entry name" value="RIBOSOMAL LARGE SUBUNIT PSEUDOURIDINE SYNTHASE B"/>
    <property type="match status" value="1"/>
</dbReference>
<dbReference type="InterPro" id="IPR006145">
    <property type="entry name" value="PsdUridine_synth_RsuA/RluA"/>
</dbReference>
<dbReference type="Pfam" id="PF01479">
    <property type="entry name" value="S4"/>
    <property type="match status" value="1"/>
</dbReference>
<gene>
    <name evidence="11" type="primary">rluB</name>
    <name evidence="11" type="ORF">GHNINEIG_01308</name>
</gene>